<keyword evidence="3" id="KW-0479">Metal-binding</keyword>
<protein>
    <submittedName>
        <fullName evidence="10">M48 family metalloprotease</fullName>
    </submittedName>
</protein>
<evidence type="ECO:0000313" key="10">
    <source>
        <dbReference type="EMBL" id="MVW61466.1"/>
    </source>
</evidence>
<evidence type="ECO:0000313" key="11">
    <source>
        <dbReference type="Proteomes" id="UP000443353"/>
    </source>
</evidence>
<dbReference type="EMBL" id="WSES01000004">
    <property type="protein sequence ID" value="MVW61466.1"/>
    <property type="molecule type" value="Genomic_DNA"/>
</dbReference>
<dbReference type="Proteomes" id="UP000443353">
    <property type="component" value="Unassembled WGS sequence"/>
</dbReference>
<evidence type="ECO:0000256" key="7">
    <source>
        <dbReference type="SAM" id="MobiDB-lite"/>
    </source>
</evidence>
<evidence type="ECO:0000256" key="4">
    <source>
        <dbReference type="ARBA" id="ARBA00022801"/>
    </source>
</evidence>
<dbReference type="GO" id="GO:0004222">
    <property type="term" value="F:metalloendopeptidase activity"/>
    <property type="evidence" value="ECO:0007669"/>
    <property type="project" value="InterPro"/>
</dbReference>
<accession>A0A7X3G0K1</accession>
<dbReference type="AlphaFoldDB" id="A0A7X3G0K1"/>
<keyword evidence="11" id="KW-1185">Reference proteome</keyword>
<dbReference type="InterPro" id="IPR011990">
    <property type="entry name" value="TPR-like_helical_dom_sf"/>
</dbReference>
<keyword evidence="8" id="KW-0732">Signal</keyword>
<dbReference type="Gene3D" id="3.30.2010.10">
    <property type="entry name" value="Metalloproteases ('zincins'), catalytic domain"/>
    <property type="match status" value="1"/>
</dbReference>
<evidence type="ECO:0000256" key="1">
    <source>
        <dbReference type="ARBA" id="ARBA00001947"/>
    </source>
</evidence>
<evidence type="ECO:0000256" key="5">
    <source>
        <dbReference type="ARBA" id="ARBA00022833"/>
    </source>
</evidence>
<dbReference type="GO" id="GO:0051603">
    <property type="term" value="P:proteolysis involved in protein catabolic process"/>
    <property type="evidence" value="ECO:0007669"/>
    <property type="project" value="TreeGrafter"/>
</dbReference>
<keyword evidence="6 10" id="KW-0482">Metalloprotease</keyword>
<evidence type="ECO:0000256" key="3">
    <source>
        <dbReference type="ARBA" id="ARBA00022723"/>
    </source>
</evidence>
<dbReference type="Pfam" id="PF01435">
    <property type="entry name" value="Peptidase_M48"/>
    <property type="match status" value="1"/>
</dbReference>
<comment type="cofactor">
    <cofactor evidence="1">
        <name>Zn(2+)</name>
        <dbReference type="ChEBI" id="CHEBI:29105"/>
    </cofactor>
</comment>
<comment type="caution">
    <text evidence="10">The sequence shown here is derived from an EMBL/GenBank/DDBJ whole genome shotgun (WGS) entry which is preliminary data.</text>
</comment>
<dbReference type="InterPro" id="IPR001915">
    <property type="entry name" value="Peptidase_M48"/>
</dbReference>
<name>A0A7X3G0K1_9BURK</name>
<keyword evidence="5" id="KW-0862">Zinc</keyword>
<dbReference type="InterPro" id="IPR051156">
    <property type="entry name" value="Mito/Outer_Membr_Metalloprot"/>
</dbReference>
<feature type="compositionally biased region" description="Basic and acidic residues" evidence="7">
    <location>
        <begin position="304"/>
        <end position="316"/>
    </location>
</feature>
<evidence type="ECO:0000256" key="2">
    <source>
        <dbReference type="ARBA" id="ARBA00022670"/>
    </source>
</evidence>
<feature type="signal peptide" evidence="8">
    <location>
        <begin position="1"/>
        <end position="28"/>
    </location>
</feature>
<feature type="region of interest" description="Disordered" evidence="7">
    <location>
        <begin position="304"/>
        <end position="325"/>
    </location>
</feature>
<dbReference type="PANTHER" id="PTHR22726">
    <property type="entry name" value="METALLOENDOPEPTIDASE OMA1"/>
    <property type="match status" value="1"/>
</dbReference>
<dbReference type="GO" id="GO:0046872">
    <property type="term" value="F:metal ion binding"/>
    <property type="evidence" value="ECO:0007669"/>
    <property type="project" value="UniProtKB-KW"/>
</dbReference>
<feature type="domain" description="Peptidase M48" evidence="9">
    <location>
        <begin position="109"/>
        <end position="276"/>
    </location>
</feature>
<keyword evidence="4" id="KW-0378">Hydrolase</keyword>
<dbReference type="RefSeq" id="WP_160409478.1">
    <property type="nucleotide sequence ID" value="NZ_WSES01000004.1"/>
</dbReference>
<evidence type="ECO:0000259" key="9">
    <source>
        <dbReference type="Pfam" id="PF01435"/>
    </source>
</evidence>
<dbReference type="SUPFAM" id="SSF48452">
    <property type="entry name" value="TPR-like"/>
    <property type="match status" value="1"/>
</dbReference>
<dbReference type="GO" id="GO:0016020">
    <property type="term" value="C:membrane"/>
    <property type="evidence" value="ECO:0007669"/>
    <property type="project" value="TreeGrafter"/>
</dbReference>
<reference evidence="10 11" key="1">
    <citation type="submission" date="2019-12" db="EMBL/GenBank/DDBJ databases">
        <authorList>
            <person name="Li C."/>
            <person name="Zhao J."/>
        </authorList>
    </citation>
    <scope>NUCLEOTIDE SEQUENCE [LARGE SCALE GENOMIC DNA]</scope>
    <source>
        <strain evidence="10 11">NEAU-DD11</strain>
    </source>
</reference>
<organism evidence="10 11">
    <name type="scientific">Massilia cellulosiltytica</name>
    <dbReference type="NCBI Taxonomy" id="2683234"/>
    <lineage>
        <taxon>Bacteria</taxon>
        <taxon>Pseudomonadati</taxon>
        <taxon>Pseudomonadota</taxon>
        <taxon>Betaproteobacteria</taxon>
        <taxon>Burkholderiales</taxon>
        <taxon>Oxalobacteraceae</taxon>
        <taxon>Telluria group</taxon>
        <taxon>Massilia</taxon>
    </lineage>
</organism>
<evidence type="ECO:0000256" key="6">
    <source>
        <dbReference type="ARBA" id="ARBA00023049"/>
    </source>
</evidence>
<feature type="chain" id="PRO_5031339209" evidence="8">
    <location>
        <begin position="29"/>
        <end position="531"/>
    </location>
</feature>
<proteinExistence type="predicted"/>
<sequence>MLQLSPRWPWRRVAAAVGLVVATAGAFAAPTVPVLRGSADTTGLPTLGDTARADLSPFLERKLGEEIMNDIRRDPDYLDDDAIIEFLNNFGENLVSFAPGARGETNADFFFFAVRDPMINAFALPGGFIGVHSQLIISAQNESELASVLSHEIGHVQQRHIARMIGQQKQDALLPLAALLLAALVGKAGGGADAAMGVMLGGQGLAIQRQLNFSRDAEREADRVGFQTMRAAGYDTSGMVAFFKRLQSTTRVYGEAPAWLSSHPLTGERIADIQARIRDNPKVMHIRPDSIEFHLVRARARVLQDESQKGRDEAKSTFDSQLAQPNTQQQTAAMYGLSFLALKQGDLKGAQSWLDKAKASTKPRPGVFSSERSGTDGSAMFAALGTEIKLAPGQPPAVVHQAVQDAEAAYQKFPLSRMLARQYADALIADGQLDKAAQFLRDQVQQYREEPKLYDQLAKAYAAQGKIALQHMALAESYVLSGALPAAVDQLNLARKAKDVSFYDQAVIDARERELNERQKDEKKEKKDKDR</sequence>
<dbReference type="PANTHER" id="PTHR22726:SF1">
    <property type="entry name" value="METALLOENDOPEPTIDASE OMA1, MITOCHONDRIAL"/>
    <property type="match status" value="1"/>
</dbReference>
<evidence type="ECO:0000256" key="8">
    <source>
        <dbReference type="SAM" id="SignalP"/>
    </source>
</evidence>
<gene>
    <name evidence="10" type="ORF">GPY61_16165</name>
</gene>
<keyword evidence="2 10" id="KW-0645">Protease</keyword>
<dbReference type="Gene3D" id="1.25.40.10">
    <property type="entry name" value="Tetratricopeptide repeat domain"/>
    <property type="match status" value="1"/>
</dbReference>